<dbReference type="EMBL" id="JAIWYP010000007">
    <property type="protein sequence ID" value="KAH3798625.1"/>
    <property type="molecule type" value="Genomic_DNA"/>
</dbReference>
<proteinExistence type="predicted"/>
<sequence>MTYFPTTTGNHENDHENDLRNGWSSMAEDLLTEEQAGFGAGIRSNNLQLLKIEKKTH</sequence>
<name>A0A9D4FH37_DREPO</name>
<reference evidence="2" key="2">
    <citation type="submission" date="2020-11" db="EMBL/GenBank/DDBJ databases">
        <authorList>
            <person name="McCartney M.A."/>
            <person name="Auch B."/>
            <person name="Kono T."/>
            <person name="Mallez S."/>
            <person name="Becker A."/>
            <person name="Gohl D.M."/>
            <person name="Silverstein K.A.T."/>
            <person name="Koren S."/>
            <person name="Bechman K.B."/>
            <person name="Herman A."/>
            <person name="Abrahante J.E."/>
            <person name="Garbe J."/>
        </authorList>
    </citation>
    <scope>NUCLEOTIDE SEQUENCE</scope>
    <source>
        <strain evidence="2">Duluth1</strain>
        <tissue evidence="2">Whole animal</tissue>
    </source>
</reference>
<organism evidence="2 3">
    <name type="scientific">Dreissena polymorpha</name>
    <name type="common">Zebra mussel</name>
    <name type="synonym">Mytilus polymorpha</name>
    <dbReference type="NCBI Taxonomy" id="45954"/>
    <lineage>
        <taxon>Eukaryota</taxon>
        <taxon>Metazoa</taxon>
        <taxon>Spiralia</taxon>
        <taxon>Lophotrochozoa</taxon>
        <taxon>Mollusca</taxon>
        <taxon>Bivalvia</taxon>
        <taxon>Autobranchia</taxon>
        <taxon>Heteroconchia</taxon>
        <taxon>Euheterodonta</taxon>
        <taxon>Imparidentia</taxon>
        <taxon>Neoheterodontei</taxon>
        <taxon>Myida</taxon>
        <taxon>Dreissenoidea</taxon>
        <taxon>Dreissenidae</taxon>
        <taxon>Dreissena</taxon>
    </lineage>
</organism>
<accession>A0A9D4FH37</accession>
<evidence type="ECO:0000313" key="3">
    <source>
        <dbReference type="Proteomes" id="UP000828390"/>
    </source>
</evidence>
<gene>
    <name evidence="2" type="ORF">DPMN_152226</name>
</gene>
<reference evidence="2" key="1">
    <citation type="journal article" date="2019" name="bioRxiv">
        <title>The Genome of the Zebra Mussel, Dreissena polymorpha: A Resource for Invasive Species Research.</title>
        <authorList>
            <person name="McCartney M.A."/>
            <person name="Auch B."/>
            <person name="Kono T."/>
            <person name="Mallez S."/>
            <person name="Zhang Y."/>
            <person name="Obille A."/>
            <person name="Becker A."/>
            <person name="Abrahante J.E."/>
            <person name="Garbe J."/>
            <person name="Badalamenti J.P."/>
            <person name="Herman A."/>
            <person name="Mangelson H."/>
            <person name="Liachko I."/>
            <person name="Sullivan S."/>
            <person name="Sone E.D."/>
            <person name="Koren S."/>
            <person name="Silverstein K.A.T."/>
            <person name="Beckman K.B."/>
            <person name="Gohl D.M."/>
        </authorList>
    </citation>
    <scope>NUCLEOTIDE SEQUENCE</scope>
    <source>
        <strain evidence="2">Duluth1</strain>
        <tissue evidence="2">Whole animal</tissue>
    </source>
</reference>
<feature type="compositionally biased region" description="Polar residues" evidence="1">
    <location>
        <begin position="1"/>
        <end position="10"/>
    </location>
</feature>
<evidence type="ECO:0000256" key="1">
    <source>
        <dbReference type="SAM" id="MobiDB-lite"/>
    </source>
</evidence>
<protein>
    <submittedName>
        <fullName evidence="2">Uncharacterized protein</fullName>
    </submittedName>
</protein>
<dbReference type="AlphaFoldDB" id="A0A9D4FH37"/>
<keyword evidence="3" id="KW-1185">Reference proteome</keyword>
<comment type="caution">
    <text evidence="2">The sequence shown here is derived from an EMBL/GenBank/DDBJ whole genome shotgun (WGS) entry which is preliminary data.</text>
</comment>
<evidence type="ECO:0000313" key="2">
    <source>
        <dbReference type="EMBL" id="KAH3798625.1"/>
    </source>
</evidence>
<dbReference type="Proteomes" id="UP000828390">
    <property type="component" value="Unassembled WGS sequence"/>
</dbReference>
<feature type="region of interest" description="Disordered" evidence="1">
    <location>
        <begin position="1"/>
        <end position="21"/>
    </location>
</feature>